<evidence type="ECO:0000313" key="3">
    <source>
        <dbReference type="Proteomes" id="UP000600247"/>
    </source>
</evidence>
<dbReference type="Proteomes" id="UP000600247">
    <property type="component" value="Unassembled WGS sequence"/>
</dbReference>
<accession>A0A917GYH7</accession>
<dbReference type="PANTHER" id="PTHR43617:SF2">
    <property type="entry name" value="UPF0039 PROTEIN SLL0451"/>
    <property type="match status" value="1"/>
</dbReference>
<feature type="domain" description="N-acetyltransferase" evidence="1">
    <location>
        <begin position="16"/>
        <end position="159"/>
    </location>
</feature>
<dbReference type="PROSITE" id="PS51186">
    <property type="entry name" value="GNAT"/>
    <property type="match status" value="1"/>
</dbReference>
<dbReference type="PANTHER" id="PTHR43617">
    <property type="entry name" value="L-AMINO ACID N-ACETYLTRANSFERASE"/>
    <property type="match status" value="1"/>
</dbReference>
<dbReference type="GO" id="GO:0016747">
    <property type="term" value="F:acyltransferase activity, transferring groups other than amino-acyl groups"/>
    <property type="evidence" value="ECO:0007669"/>
    <property type="project" value="InterPro"/>
</dbReference>
<dbReference type="SUPFAM" id="SSF55729">
    <property type="entry name" value="Acyl-CoA N-acyltransferases (Nat)"/>
    <property type="match status" value="1"/>
</dbReference>
<evidence type="ECO:0000259" key="1">
    <source>
        <dbReference type="PROSITE" id="PS51186"/>
    </source>
</evidence>
<dbReference type="CDD" id="cd04301">
    <property type="entry name" value="NAT_SF"/>
    <property type="match status" value="1"/>
</dbReference>
<organism evidence="2 3">
    <name type="scientific">Paenibacillus radicis</name>
    <name type="common">ex Gao et al. 2016</name>
    <dbReference type="NCBI Taxonomy" id="1737354"/>
    <lineage>
        <taxon>Bacteria</taxon>
        <taxon>Bacillati</taxon>
        <taxon>Bacillota</taxon>
        <taxon>Bacilli</taxon>
        <taxon>Bacillales</taxon>
        <taxon>Paenibacillaceae</taxon>
        <taxon>Paenibacillus</taxon>
    </lineage>
</organism>
<dbReference type="EMBL" id="BMHY01000002">
    <property type="protein sequence ID" value="GGG61289.1"/>
    <property type="molecule type" value="Genomic_DNA"/>
</dbReference>
<gene>
    <name evidence="2" type="ORF">GCM10010918_13420</name>
</gene>
<proteinExistence type="predicted"/>
<comment type="caution">
    <text evidence="2">The sequence shown here is derived from an EMBL/GenBank/DDBJ whole genome shotgun (WGS) entry which is preliminary data.</text>
</comment>
<dbReference type="InterPro" id="IPR000182">
    <property type="entry name" value="GNAT_dom"/>
</dbReference>
<dbReference type="Pfam" id="PF00583">
    <property type="entry name" value="Acetyltransf_1"/>
    <property type="match status" value="1"/>
</dbReference>
<dbReference type="AlphaFoldDB" id="A0A917GYH7"/>
<sequence>MTRTVFSVIEEESVIIRLEQINRSNWEHCIRLKLKEEQQTFMASNLYSIAELQFLPGFKAAAVYLDDRVIGFAMYGVDPDDSNYWIYRFMIDESEQGKGYGTEAMKQLVGMIGSAFDRTDVIMLGYHPDNEGARRLYNRAGFQIEGIAPWGEELASYRF</sequence>
<dbReference type="InterPro" id="IPR050276">
    <property type="entry name" value="MshD_Acetyltransferase"/>
</dbReference>
<dbReference type="Gene3D" id="3.40.630.30">
    <property type="match status" value="1"/>
</dbReference>
<dbReference type="RefSeq" id="WP_188888169.1">
    <property type="nucleotide sequence ID" value="NZ_BMHY01000002.1"/>
</dbReference>
<name>A0A917GYH7_9BACL</name>
<reference evidence="2 3" key="1">
    <citation type="journal article" date="2014" name="Int. J. Syst. Evol. Microbiol.">
        <title>Complete genome sequence of Corynebacterium casei LMG S-19264T (=DSM 44701T), isolated from a smear-ripened cheese.</title>
        <authorList>
            <consortium name="US DOE Joint Genome Institute (JGI-PGF)"/>
            <person name="Walter F."/>
            <person name="Albersmeier A."/>
            <person name="Kalinowski J."/>
            <person name="Ruckert C."/>
        </authorList>
    </citation>
    <scope>NUCLEOTIDE SEQUENCE [LARGE SCALE GENOMIC DNA]</scope>
    <source>
        <strain evidence="2 3">CGMCC 1.15286</strain>
    </source>
</reference>
<protein>
    <submittedName>
        <fullName evidence="2">Spermidine acetyltransferase</fullName>
    </submittedName>
</protein>
<dbReference type="InterPro" id="IPR016181">
    <property type="entry name" value="Acyl_CoA_acyltransferase"/>
</dbReference>
<evidence type="ECO:0000313" key="2">
    <source>
        <dbReference type="EMBL" id="GGG61289.1"/>
    </source>
</evidence>
<keyword evidence="3" id="KW-1185">Reference proteome</keyword>